<dbReference type="EMBL" id="CATQJA010002654">
    <property type="protein sequence ID" value="CAJ0578749.1"/>
    <property type="molecule type" value="Genomic_DNA"/>
</dbReference>
<keyword evidence="15" id="KW-0812">Transmembrane</keyword>
<evidence type="ECO:0000256" key="5">
    <source>
        <dbReference type="ARBA" id="ARBA00022679"/>
    </source>
</evidence>
<dbReference type="GO" id="GO:0004689">
    <property type="term" value="F:phosphorylase kinase activity"/>
    <property type="evidence" value="ECO:0007669"/>
    <property type="project" value="UniProtKB-EC"/>
</dbReference>
<reference evidence="17" key="1">
    <citation type="submission" date="2023-06" db="EMBL/GenBank/DDBJ databases">
        <authorList>
            <person name="Delattre M."/>
        </authorList>
    </citation>
    <scope>NUCLEOTIDE SEQUENCE</scope>
    <source>
        <strain evidence="17">AF72</strain>
    </source>
</reference>
<evidence type="ECO:0000256" key="8">
    <source>
        <dbReference type="ARBA" id="ARBA00022840"/>
    </source>
</evidence>
<evidence type="ECO:0000256" key="2">
    <source>
        <dbReference type="ARBA" id="ARBA00012432"/>
    </source>
</evidence>
<evidence type="ECO:0000259" key="16">
    <source>
        <dbReference type="PROSITE" id="PS50011"/>
    </source>
</evidence>
<protein>
    <recommendedName>
        <fullName evidence="2">phosphorylase kinase</fullName>
        <ecNumber evidence="2">2.7.11.19</ecNumber>
    </recommendedName>
</protein>
<keyword evidence="18" id="KW-1185">Reference proteome</keyword>
<dbReference type="Gene3D" id="3.30.200.20">
    <property type="entry name" value="Phosphorylase Kinase, domain 1"/>
    <property type="match status" value="1"/>
</dbReference>
<feature type="transmembrane region" description="Helical" evidence="15">
    <location>
        <begin position="207"/>
        <end position="231"/>
    </location>
</feature>
<dbReference type="GO" id="GO:0005977">
    <property type="term" value="P:glycogen metabolic process"/>
    <property type="evidence" value="ECO:0007669"/>
    <property type="project" value="UniProtKB-KW"/>
</dbReference>
<feature type="domain" description="Protein kinase" evidence="16">
    <location>
        <begin position="23"/>
        <end position="288"/>
    </location>
</feature>
<evidence type="ECO:0000256" key="10">
    <source>
        <dbReference type="ARBA" id="ARBA00023277"/>
    </source>
</evidence>
<organism evidence="17 18">
    <name type="scientific">Mesorhabditis spiculigera</name>
    <dbReference type="NCBI Taxonomy" id="96644"/>
    <lineage>
        <taxon>Eukaryota</taxon>
        <taxon>Metazoa</taxon>
        <taxon>Ecdysozoa</taxon>
        <taxon>Nematoda</taxon>
        <taxon>Chromadorea</taxon>
        <taxon>Rhabditida</taxon>
        <taxon>Rhabditina</taxon>
        <taxon>Rhabditomorpha</taxon>
        <taxon>Rhabditoidea</taxon>
        <taxon>Rhabditidae</taxon>
        <taxon>Mesorhabditinae</taxon>
        <taxon>Mesorhabditis</taxon>
    </lineage>
</organism>
<evidence type="ECO:0000313" key="17">
    <source>
        <dbReference type="EMBL" id="CAJ0578749.1"/>
    </source>
</evidence>
<dbReference type="AlphaFoldDB" id="A0AA36G427"/>
<evidence type="ECO:0000256" key="4">
    <source>
        <dbReference type="ARBA" id="ARBA00022600"/>
    </source>
</evidence>
<keyword evidence="3 13" id="KW-0723">Serine/threonine-protein kinase</keyword>
<dbReference type="Proteomes" id="UP001177023">
    <property type="component" value="Unassembled WGS sequence"/>
</dbReference>
<keyword evidence="5" id="KW-0808">Transferase</keyword>
<evidence type="ECO:0000256" key="11">
    <source>
        <dbReference type="ARBA" id="ARBA00025890"/>
    </source>
</evidence>
<dbReference type="SUPFAM" id="SSF56112">
    <property type="entry name" value="Protein kinase-like (PK-like)"/>
    <property type="match status" value="1"/>
</dbReference>
<keyword evidence="15" id="KW-0472">Membrane</keyword>
<dbReference type="InterPro" id="IPR017441">
    <property type="entry name" value="Protein_kinase_ATP_BS"/>
</dbReference>
<dbReference type="InterPro" id="IPR008271">
    <property type="entry name" value="Ser/Thr_kinase_AS"/>
</dbReference>
<keyword evidence="6 12" id="KW-0547">Nucleotide-binding</keyword>
<keyword evidence="8 12" id="KW-0067">ATP-binding</keyword>
<dbReference type="InterPro" id="IPR000719">
    <property type="entry name" value="Prot_kinase_dom"/>
</dbReference>
<evidence type="ECO:0000313" key="18">
    <source>
        <dbReference type="Proteomes" id="UP001177023"/>
    </source>
</evidence>
<dbReference type="GO" id="GO:0005964">
    <property type="term" value="C:phosphorylase kinase complex"/>
    <property type="evidence" value="ECO:0007669"/>
    <property type="project" value="InterPro"/>
</dbReference>
<evidence type="ECO:0000256" key="12">
    <source>
        <dbReference type="PROSITE-ProRule" id="PRU10141"/>
    </source>
</evidence>
<dbReference type="Pfam" id="PF00069">
    <property type="entry name" value="Pkinase"/>
    <property type="match status" value="1"/>
</dbReference>
<keyword evidence="9" id="KW-0112">Calmodulin-binding</keyword>
<comment type="subunit">
    <text evidence="11">Hexadecamer of 4 heterotetramers, each composed of alpha, beta, gamma, and delta subunits. Alpha (PHKA1 or PHKA2) and beta (PHKB) are regulatory subunits, gamma (PHKG1 or PHKG2) is the catalytic subunit, and delta is calmodulin.</text>
</comment>
<keyword evidence="4" id="KW-0321">Glycogen metabolism</keyword>
<dbReference type="InterPro" id="IPR011009">
    <property type="entry name" value="Kinase-like_dom_sf"/>
</dbReference>
<dbReference type="PRINTS" id="PR01049">
    <property type="entry name" value="PHOSPHBKNASE"/>
</dbReference>
<comment type="similarity">
    <text evidence="13">Belongs to the protein kinase superfamily.</text>
</comment>
<comment type="catalytic activity">
    <reaction evidence="1">
        <text>2 ATP + phosphorylase b = 2 ADP + phosphorylase a.</text>
        <dbReference type="EC" id="2.7.11.19"/>
    </reaction>
</comment>
<evidence type="ECO:0000256" key="15">
    <source>
        <dbReference type="SAM" id="Phobius"/>
    </source>
</evidence>
<dbReference type="PANTHER" id="PTHR24347">
    <property type="entry name" value="SERINE/THREONINE-PROTEIN KINASE"/>
    <property type="match status" value="1"/>
</dbReference>
<comment type="caution">
    <text evidence="17">The sequence shown here is derived from an EMBL/GenBank/DDBJ whole genome shotgun (WGS) entry which is preliminary data.</text>
</comment>
<dbReference type="Gene3D" id="1.10.510.10">
    <property type="entry name" value="Transferase(Phosphotransferase) domain 1"/>
    <property type="match status" value="1"/>
</dbReference>
<gene>
    <name evidence="17" type="ORF">MSPICULIGERA_LOCUS16990</name>
</gene>
<sequence length="406" mass="46898">MTEKSEEENYGSPDEDRGFYSSYEVKEILGTGISSVVRRCVEKGTSTSFAVKIVDIASDDKEGERLAKETLSEVRILRELAGHPSISFCDPRLLRDPSFLFTVFEMAPRGELFDYLNQCVTVTEKKARRLMKQLLDGVKYMHDHQIVHRDLKLENILCIDDERVVISDFGFAVHLPPGKLLKDLYGTPGYLAPETLRCQMYEGTEGYGFAVDMWALGVTMYTLLAGYAPFYHRRQLMMIRMIQEGKYEFRPEQWSSITKECIDLVSGLLTVDVSKRLDANAALAHPWMVGVGEAAVEAQRETRKNDPKRVFRHAIIWVRFFIRLKNYQRFGQEIDREAIKTRPFRDREIRHEAESAVFGIYGHWVNRGFHYSRDLLFANAPRPKRARQEPEPNAEVEPRRLPLPAH</sequence>
<dbReference type="GO" id="GO:0005516">
    <property type="term" value="F:calmodulin binding"/>
    <property type="evidence" value="ECO:0007669"/>
    <property type="project" value="UniProtKB-KW"/>
</dbReference>
<evidence type="ECO:0000256" key="7">
    <source>
        <dbReference type="ARBA" id="ARBA00022777"/>
    </source>
</evidence>
<feature type="compositionally biased region" description="Basic and acidic residues" evidence="14">
    <location>
        <begin position="386"/>
        <end position="400"/>
    </location>
</feature>
<evidence type="ECO:0000256" key="1">
    <source>
        <dbReference type="ARBA" id="ARBA00001674"/>
    </source>
</evidence>
<evidence type="ECO:0000256" key="9">
    <source>
        <dbReference type="ARBA" id="ARBA00022860"/>
    </source>
</evidence>
<evidence type="ECO:0000256" key="6">
    <source>
        <dbReference type="ARBA" id="ARBA00022741"/>
    </source>
</evidence>
<keyword evidence="15" id="KW-1133">Transmembrane helix</keyword>
<feature type="region of interest" description="Disordered" evidence="14">
    <location>
        <begin position="382"/>
        <end position="406"/>
    </location>
</feature>
<dbReference type="InterPro" id="IPR002291">
    <property type="entry name" value="Phosph_kin_gamma"/>
</dbReference>
<dbReference type="PROSITE" id="PS50011">
    <property type="entry name" value="PROTEIN_KINASE_DOM"/>
    <property type="match status" value="1"/>
</dbReference>
<evidence type="ECO:0000256" key="3">
    <source>
        <dbReference type="ARBA" id="ARBA00022527"/>
    </source>
</evidence>
<feature type="non-terminal residue" evidence="17">
    <location>
        <position position="1"/>
    </location>
</feature>
<proteinExistence type="inferred from homology"/>
<accession>A0AA36G427</accession>
<dbReference type="GO" id="GO:0005524">
    <property type="term" value="F:ATP binding"/>
    <property type="evidence" value="ECO:0007669"/>
    <property type="project" value="UniProtKB-UniRule"/>
</dbReference>
<dbReference type="SMART" id="SM00220">
    <property type="entry name" value="S_TKc"/>
    <property type="match status" value="1"/>
</dbReference>
<evidence type="ECO:0000256" key="13">
    <source>
        <dbReference type="RuleBase" id="RU000304"/>
    </source>
</evidence>
<dbReference type="PROSITE" id="PS00108">
    <property type="entry name" value="PROTEIN_KINASE_ST"/>
    <property type="match status" value="1"/>
</dbReference>
<keyword evidence="10" id="KW-0119">Carbohydrate metabolism</keyword>
<dbReference type="EC" id="2.7.11.19" evidence="2"/>
<evidence type="ECO:0000256" key="14">
    <source>
        <dbReference type="SAM" id="MobiDB-lite"/>
    </source>
</evidence>
<name>A0AA36G427_9BILA</name>
<feature type="binding site" evidence="12">
    <location>
        <position position="52"/>
    </location>
    <ligand>
        <name>ATP</name>
        <dbReference type="ChEBI" id="CHEBI:30616"/>
    </ligand>
</feature>
<keyword evidence="7" id="KW-0418">Kinase</keyword>
<dbReference type="PROSITE" id="PS00107">
    <property type="entry name" value="PROTEIN_KINASE_ATP"/>
    <property type="match status" value="1"/>
</dbReference>